<dbReference type="Proteomes" id="UP000288805">
    <property type="component" value="Unassembled WGS sequence"/>
</dbReference>
<reference evidence="14 15" key="1">
    <citation type="journal article" date="2018" name="PLoS Genet.">
        <title>Population sequencing reveals clonal diversity and ancestral inbreeding in the grapevine cultivar Chardonnay.</title>
        <authorList>
            <person name="Roach M.J."/>
            <person name="Johnson D.L."/>
            <person name="Bohlmann J."/>
            <person name="van Vuuren H.J."/>
            <person name="Jones S.J."/>
            <person name="Pretorius I.S."/>
            <person name="Schmidt S.A."/>
            <person name="Borneman A.R."/>
        </authorList>
    </citation>
    <scope>NUCLEOTIDE SEQUENCE [LARGE SCALE GENOMIC DNA]</scope>
    <source>
        <strain evidence="15">cv. Chardonnay</strain>
        <tissue evidence="14">Leaf</tissue>
    </source>
</reference>
<organism evidence="14 15">
    <name type="scientific">Vitis vinifera</name>
    <name type="common">Grape</name>
    <dbReference type="NCBI Taxonomy" id="29760"/>
    <lineage>
        <taxon>Eukaryota</taxon>
        <taxon>Viridiplantae</taxon>
        <taxon>Streptophyta</taxon>
        <taxon>Embryophyta</taxon>
        <taxon>Tracheophyta</taxon>
        <taxon>Spermatophyta</taxon>
        <taxon>Magnoliopsida</taxon>
        <taxon>eudicotyledons</taxon>
        <taxon>Gunneridae</taxon>
        <taxon>Pentapetalae</taxon>
        <taxon>rosids</taxon>
        <taxon>Vitales</taxon>
        <taxon>Vitaceae</taxon>
        <taxon>Viteae</taxon>
        <taxon>Vitis</taxon>
    </lineage>
</organism>
<dbReference type="SUPFAM" id="SSF48264">
    <property type="entry name" value="Cytochrome P450"/>
    <property type="match status" value="1"/>
</dbReference>
<evidence type="ECO:0000256" key="12">
    <source>
        <dbReference type="RuleBase" id="RU000461"/>
    </source>
</evidence>
<comment type="similarity">
    <text evidence="2 12">Belongs to the cytochrome P450 family.</text>
</comment>
<dbReference type="EMBL" id="QGNW01002607">
    <property type="protein sequence ID" value="RVW14978.1"/>
    <property type="molecule type" value="Genomic_DNA"/>
</dbReference>
<evidence type="ECO:0000313" key="15">
    <source>
        <dbReference type="Proteomes" id="UP000288805"/>
    </source>
</evidence>
<dbReference type="InterPro" id="IPR001128">
    <property type="entry name" value="Cyt_P450"/>
</dbReference>
<evidence type="ECO:0000256" key="6">
    <source>
        <dbReference type="ARBA" id="ARBA00022989"/>
    </source>
</evidence>
<keyword evidence="5 11" id="KW-0479">Metal-binding</keyword>
<evidence type="ECO:0000256" key="7">
    <source>
        <dbReference type="ARBA" id="ARBA00023002"/>
    </source>
</evidence>
<dbReference type="Pfam" id="PF00067">
    <property type="entry name" value="p450"/>
    <property type="match status" value="1"/>
</dbReference>
<feature type="binding site" description="axial binding residue" evidence="11">
    <location>
        <position position="488"/>
    </location>
    <ligand>
        <name>heme</name>
        <dbReference type="ChEBI" id="CHEBI:30413"/>
    </ligand>
    <ligandPart>
        <name>Fe</name>
        <dbReference type="ChEBI" id="CHEBI:18248"/>
    </ligandPart>
</feature>
<keyword evidence="4 13" id="KW-0812">Transmembrane</keyword>
<dbReference type="GO" id="GO:0004497">
    <property type="term" value="F:monooxygenase activity"/>
    <property type="evidence" value="ECO:0007669"/>
    <property type="project" value="UniProtKB-KW"/>
</dbReference>
<comment type="caution">
    <text evidence="14">The sequence shown here is derived from an EMBL/GenBank/DDBJ whole genome shotgun (WGS) entry which is preliminary data.</text>
</comment>
<evidence type="ECO:0000256" key="2">
    <source>
        <dbReference type="ARBA" id="ARBA00010617"/>
    </source>
</evidence>
<dbReference type="PRINTS" id="PR00463">
    <property type="entry name" value="EP450I"/>
</dbReference>
<keyword evidence="7 12" id="KW-0560">Oxidoreductase</keyword>
<evidence type="ECO:0000256" key="9">
    <source>
        <dbReference type="ARBA" id="ARBA00023033"/>
    </source>
</evidence>
<dbReference type="GO" id="GO:0005506">
    <property type="term" value="F:iron ion binding"/>
    <property type="evidence" value="ECO:0007669"/>
    <property type="project" value="InterPro"/>
</dbReference>
<proteinExistence type="inferred from homology"/>
<evidence type="ECO:0000256" key="1">
    <source>
        <dbReference type="ARBA" id="ARBA00004167"/>
    </source>
</evidence>
<evidence type="ECO:0000256" key="11">
    <source>
        <dbReference type="PIRSR" id="PIRSR602401-1"/>
    </source>
</evidence>
<gene>
    <name evidence="14" type="primary">CYP714C2_15</name>
    <name evidence="14" type="ORF">CK203_090427</name>
</gene>
<evidence type="ECO:0000256" key="5">
    <source>
        <dbReference type="ARBA" id="ARBA00022723"/>
    </source>
</evidence>
<evidence type="ECO:0000256" key="13">
    <source>
        <dbReference type="SAM" id="Phobius"/>
    </source>
</evidence>
<dbReference type="AlphaFoldDB" id="A0A438BVN6"/>
<dbReference type="Gene3D" id="1.10.630.10">
    <property type="entry name" value="Cytochrome P450"/>
    <property type="match status" value="1"/>
</dbReference>
<dbReference type="GO" id="GO:0020037">
    <property type="term" value="F:heme binding"/>
    <property type="evidence" value="ECO:0007669"/>
    <property type="project" value="InterPro"/>
</dbReference>
<dbReference type="PRINTS" id="PR00385">
    <property type="entry name" value="P450"/>
</dbReference>
<keyword evidence="3 11" id="KW-0349">Heme</keyword>
<dbReference type="GO" id="GO:0016705">
    <property type="term" value="F:oxidoreductase activity, acting on paired donors, with incorporation or reduction of molecular oxygen"/>
    <property type="evidence" value="ECO:0007669"/>
    <property type="project" value="InterPro"/>
</dbReference>
<dbReference type="GO" id="GO:0016020">
    <property type="term" value="C:membrane"/>
    <property type="evidence" value="ECO:0007669"/>
    <property type="project" value="UniProtKB-SubCell"/>
</dbReference>
<dbReference type="PROSITE" id="PS00086">
    <property type="entry name" value="CYTOCHROME_P450"/>
    <property type="match status" value="1"/>
</dbReference>
<evidence type="ECO:0000256" key="4">
    <source>
        <dbReference type="ARBA" id="ARBA00022692"/>
    </source>
</evidence>
<comment type="subcellular location">
    <subcellularLocation>
        <location evidence="1">Membrane</location>
        <topology evidence="1">Single-pass membrane protein</topology>
    </subcellularLocation>
</comment>
<name>A0A438BVN6_VITVI</name>
<evidence type="ECO:0000256" key="8">
    <source>
        <dbReference type="ARBA" id="ARBA00023004"/>
    </source>
</evidence>
<feature type="transmembrane region" description="Helical" evidence="13">
    <location>
        <begin position="12"/>
        <end position="33"/>
    </location>
</feature>
<keyword evidence="8 11" id="KW-0408">Iron</keyword>
<sequence length="541" mass="61223">MEAAGLGLTRIIVSAVLGGVLGLFIYLYTTLFLQPRRLQSKLRRQGIRGPPPSFLFGNIAEMKKIQLHAHSTAAKDHDSIAHDWPFTLFSYIHQWRNQYGPIFTYSTGTVQLLCITDPEMVKHISLCTSLSLGRPSFASKDRRPLFGEGILSSNGSVWAYQKKIIAPELYMDKVKFILLWRTQPFKRSVLKGMVNSMVDSTTIVLRTWENSVDNEEGVADIRVDEDLRRVSADIISRACFGSSYSQGKDIFLKLRTLQKIMSKGFSYTGVPGWRHLPNKNNREIWRLEKEINMMILKVVNERIGAQHGEKDLLQMILEAAKSSSSHNGKPSMDINSDKFIVDNCKNIYFAGNETTAVTASWALVLLATHPDWQARARAEVLEICKGRLPDADMLRRMKTLAMVIQETLRLYPVVAFVARETFQDMKFRDLSVPRNSVIWIPVPTLHHHPDVWGPDAHLFNPERFGNGIQGACKIPQAYMPFGMGTRTCIGQHFAMAELKVILSLILSKFSFSISPAYRHSPAFQLIIEPEHGVNLIIRKVP</sequence>
<keyword evidence="6 13" id="KW-1133">Transmembrane helix</keyword>
<evidence type="ECO:0000313" key="14">
    <source>
        <dbReference type="EMBL" id="RVW14978.1"/>
    </source>
</evidence>
<accession>A0A438BVN6</accession>
<keyword evidence="10 13" id="KW-0472">Membrane</keyword>
<dbReference type="InterPro" id="IPR002401">
    <property type="entry name" value="Cyt_P450_E_grp-I"/>
</dbReference>
<comment type="cofactor">
    <cofactor evidence="11">
        <name>heme</name>
        <dbReference type="ChEBI" id="CHEBI:30413"/>
    </cofactor>
</comment>
<keyword evidence="9 12" id="KW-0503">Monooxygenase</keyword>
<dbReference type="InterPro" id="IPR050665">
    <property type="entry name" value="Cytochrome_P450_Monooxygen"/>
</dbReference>
<evidence type="ECO:0000256" key="3">
    <source>
        <dbReference type="ARBA" id="ARBA00022617"/>
    </source>
</evidence>
<dbReference type="InterPro" id="IPR017972">
    <property type="entry name" value="Cyt_P450_CS"/>
</dbReference>
<evidence type="ECO:0000256" key="10">
    <source>
        <dbReference type="ARBA" id="ARBA00023136"/>
    </source>
</evidence>
<protein>
    <submittedName>
        <fullName evidence="14">Cytochrome P450 714C2</fullName>
    </submittedName>
</protein>
<dbReference type="InterPro" id="IPR036396">
    <property type="entry name" value="Cyt_P450_sf"/>
</dbReference>
<dbReference type="PANTHER" id="PTHR24282:SF26">
    <property type="entry name" value="CYTOCHROME P450"/>
    <property type="match status" value="1"/>
</dbReference>
<dbReference type="PANTHER" id="PTHR24282">
    <property type="entry name" value="CYTOCHROME P450 FAMILY MEMBER"/>
    <property type="match status" value="1"/>
</dbReference>